<proteinExistence type="predicted"/>
<dbReference type="GeneID" id="89974737"/>
<accession>A0AAV9N0N9</accession>
<feature type="transmembrane region" description="Helical" evidence="2">
    <location>
        <begin position="917"/>
        <end position="937"/>
    </location>
</feature>
<evidence type="ECO:0000256" key="1">
    <source>
        <dbReference type="SAM" id="MobiDB-lite"/>
    </source>
</evidence>
<feature type="region of interest" description="Disordered" evidence="1">
    <location>
        <begin position="232"/>
        <end position="270"/>
    </location>
</feature>
<feature type="region of interest" description="Disordered" evidence="1">
    <location>
        <begin position="812"/>
        <end position="845"/>
    </location>
</feature>
<protein>
    <submittedName>
        <fullName evidence="3">Uncharacterized protein</fullName>
    </submittedName>
</protein>
<keyword evidence="2" id="KW-1133">Transmembrane helix</keyword>
<dbReference type="AlphaFoldDB" id="A0AAV9N0N9"/>
<dbReference type="RefSeq" id="XP_064703013.1">
    <property type="nucleotide sequence ID" value="XM_064850126.1"/>
</dbReference>
<feature type="transmembrane region" description="Helical" evidence="2">
    <location>
        <begin position="994"/>
        <end position="1011"/>
    </location>
</feature>
<gene>
    <name evidence="3" type="ORF">LTR84_006565</name>
</gene>
<evidence type="ECO:0000313" key="4">
    <source>
        <dbReference type="Proteomes" id="UP001358417"/>
    </source>
</evidence>
<sequence>MSWKLAELRWRQEAGLKDHYDIETLNRTRVDLPDVWSSRYRDRLQSVTGNDFTAAKVWSSLSWDRPRNAHLDQDPSSAMFQGLSGQVGPDLDTSEYHSPHLSASSTTPLLLNVPRTRSTFSFSAVGVSHLNDPDAKLAIFPHREEPCTQVSHSSPSLSTKSSITRGIAFGAYIGNSTPHRQGSPATTSTKCLIKPKNTLIDSPQSKSDAVDQICLISKSQSDGFVQAEVNPEHVFRQRSNEERKGQLSPDNGHPSMDKQYPTDSPPGPQFKVLSAQGVLHEAEYHQESTAVFETSEISEEMTQGQRESITLDEIVSQYVDRSPPRTSPHHRISYHQALRDIEDRTHNQTWGCHHHGQTSTLEFRCHESWQRSQSVLPTDLSADPVSPVITPRTLHNTPINHLGQEIEPEDNNDEWQGTPHSSRCGFLTPSKMRFRLTKQDTTEAGHSSGAIGRSPVSPWDPFRRSTSKHRQGRLYQGDLLQHMQGRTPVVGQTSKDMIVESAFSPVARRDRTRMQKITVPPSSTEDFSSRTNRRRLGVKEASYSRPPAASTVALEINAPSTLLVNTPNSAVPSSSLLPGPSNRPLPVAESSKSGDETADSRSGGGQVIHFQSSLFEDQPNDTSHLALQAAAPIATLCIGEHRSTSTNVSCQANDRGLRPSPNRGSTLNISSTIFKHVPSAETSLQHLWQSEESDDDGAISRLLRDSRPGERMANAKNLGRLSEVSETDIGIKAAGSSLADYSSSVTPTSRRWKIGPGIDDTGIMATDVDADAGETRSAAGPSLITFAPPHQARLENSSSYAALNRVESGHGTLISNNSTSASLLPRSSHYPRRKAKGHEIHAGNKCPKFPLTAEQLAREANGTGRIPYERLELLSNGEWLERGWCSVHRRNEFSYATLTAAKPQDDQQEAFKGQHQAGRFLLGLGVALYFVGGFVLIHDIGQQGILSQTAMREVVREASAFREKSMGDDAGGAYPVHRVEAEVARMVERAGMGAALLVLLACYAVCVWAAIVS</sequence>
<feature type="compositionally biased region" description="Basic and acidic residues" evidence="1">
    <location>
        <begin position="232"/>
        <end position="245"/>
    </location>
</feature>
<keyword evidence="2" id="KW-0812">Transmembrane</keyword>
<name>A0AAV9N0N9_9EURO</name>
<organism evidence="3 4">
    <name type="scientific">Exophiala bonariae</name>
    <dbReference type="NCBI Taxonomy" id="1690606"/>
    <lineage>
        <taxon>Eukaryota</taxon>
        <taxon>Fungi</taxon>
        <taxon>Dikarya</taxon>
        <taxon>Ascomycota</taxon>
        <taxon>Pezizomycotina</taxon>
        <taxon>Eurotiomycetes</taxon>
        <taxon>Chaetothyriomycetidae</taxon>
        <taxon>Chaetothyriales</taxon>
        <taxon>Herpotrichiellaceae</taxon>
        <taxon>Exophiala</taxon>
    </lineage>
</organism>
<keyword evidence="4" id="KW-1185">Reference proteome</keyword>
<dbReference type="EMBL" id="JAVRRD010000025">
    <property type="protein sequence ID" value="KAK5047469.1"/>
    <property type="molecule type" value="Genomic_DNA"/>
</dbReference>
<feature type="compositionally biased region" description="Polar residues" evidence="1">
    <location>
        <begin position="813"/>
        <end position="822"/>
    </location>
</feature>
<reference evidence="3 4" key="1">
    <citation type="submission" date="2023-08" db="EMBL/GenBank/DDBJ databases">
        <title>Black Yeasts Isolated from many extreme environments.</title>
        <authorList>
            <person name="Coleine C."/>
            <person name="Stajich J.E."/>
            <person name="Selbmann L."/>
        </authorList>
    </citation>
    <scope>NUCLEOTIDE SEQUENCE [LARGE SCALE GENOMIC DNA]</scope>
    <source>
        <strain evidence="3 4">CCFEE 5792</strain>
    </source>
</reference>
<evidence type="ECO:0000256" key="2">
    <source>
        <dbReference type="SAM" id="Phobius"/>
    </source>
</evidence>
<feature type="region of interest" description="Disordered" evidence="1">
    <location>
        <begin position="569"/>
        <end position="605"/>
    </location>
</feature>
<feature type="region of interest" description="Disordered" evidence="1">
    <location>
        <begin position="441"/>
        <end position="471"/>
    </location>
</feature>
<feature type="region of interest" description="Disordered" evidence="1">
    <location>
        <begin position="518"/>
        <end position="548"/>
    </location>
</feature>
<feature type="compositionally biased region" description="Polar residues" evidence="1">
    <location>
        <begin position="520"/>
        <end position="530"/>
    </location>
</feature>
<comment type="caution">
    <text evidence="3">The sequence shown here is derived from an EMBL/GenBank/DDBJ whole genome shotgun (WGS) entry which is preliminary data.</text>
</comment>
<keyword evidence="2" id="KW-0472">Membrane</keyword>
<dbReference type="Proteomes" id="UP001358417">
    <property type="component" value="Unassembled WGS sequence"/>
</dbReference>
<evidence type="ECO:0000313" key="3">
    <source>
        <dbReference type="EMBL" id="KAK5047469.1"/>
    </source>
</evidence>